<reference evidence="1" key="1">
    <citation type="submission" date="2018-11" db="EMBL/GenBank/DDBJ databases">
        <authorList>
            <consortium name="Pathogen Informatics"/>
        </authorList>
    </citation>
    <scope>NUCLEOTIDE SEQUENCE</scope>
</reference>
<dbReference type="Proteomes" id="UP000784294">
    <property type="component" value="Unassembled WGS sequence"/>
</dbReference>
<name>A0A3S5FCQ8_9PLAT</name>
<proteinExistence type="predicted"/>
<dbReference type="AlphaFoldDB" id="A0A3S5FCQ8"/>
<accession>A0A3S5FCQ8</accession>
<sequence length="103" mass="11394">MATAQTGPVGTWSIGSLRTGHAARRRGICGRRVARACLLPDSLKVIVTTDLYAQYWGGGGSVRLGEHLLARWRLGWLVRGLLSWNRVGWISFAQVISKNVHRL</sequence>
<evidence type="ECO:0000313" key="1">
    <source>
        <dbReference type="EMBL" id="VEL14111.1"/>
    </source>
</evidence>
<gene>
    <name evidence="1" type="ORF">PXEA_LOCUS7551</name>
</gene>
<evidence type="ECO:0000313" key="2">
    <source>
        <dbReference type="Proteomes" id="UP000784294"/>
    </source>
</evidence>
<organism evidence="1 2">
    <name type="scientific">Protopolystoma xenopodis</name>
    <dbReference type="NCBI Taxonomy" id="117903"/>
    <lineage>
        <taxon>Eukaryota</taxon>
        <taxon>Metazoa</taxon>
        <taxon>Spiralia</taxon>
        <taxon>Lophotrochozoa</taxon>
        <taxon>Platyhelminthes</taxon>
        <taxon>Monogenea</taxon>
        <taxon>Polyopisthocotylea</taxon>
        <taxon>Polystomatidea</taxon>
        <taxon>Polystomatidae</taxon>
        <taxon>Protopolystoma</taxon>
    </lineage>
</organism>
<comment type="caution">
    <text evidence="1">The sequence shown here is derived from an EMBL/GenBank/DDBJ whole genome shotgun (WGS) entry which is preliminary data.</text>
</comment>
<dbReference type="EMBL" id="CAAALY010020037">
    <property type="protein sequence ID" value="VEL14111.1"/>
    <property type="molecule type" value="Genomic_DNA"/>
</dbReference>
<keyword evidence="2" id="KW-1185">Reference proteome</keyword>
<protein>
    <submittedName>
        <fullName evidence="1">Uncharacterized protein</fullName>
    </submittedName>
</protein>